<dbReference type="Proteomes" id="UP000663828">
    <property type="component" value="Unassembled WGS sequence"/>
</dbReference>
<keyword evidence="2" id="KW-1185">Reference proteome</keyword>
<protein>
    <submittedName>
        <fullName evidence="1">Uncharacterized protein</fullName>
    </submittedName>
</protein>
<evidence type="ECO:0000313" key="1">
    <source>
        <dbReference type="EMBL" id="CAF0962784.1"/>
    </source>
</evidence>
<dbReference type="AlphaFoldDB" id="A0A814E494"/>
<dbReference type="EMBL" id="CAJNOR010000616">
    <property type="protein sequence ID" value="CAF0962784.1"/>
    <property type="molecule type" value="Genomic_DNA"/>
</dbReference>
<reference evidence="1" key="1">
    <citation type="submission" date="2021-02" db="EMBL/GenBank/DDBJ databases">
        <authorList>
            <person name="Nowell W R."/>
        </authorList>
    </citation>
    <scope>NUCLEOTIDE SEQUENCE</scope>
</reference>
<gene>
    <name evidence="1" type="ORF">XAT740_LOCUS11268</name>
</gene>
<name>A0A814E494_ADIRI</name>
<sequence>MCVYDIIQFLHGNFVLSVAKNLPMVKVVIPVLVLLSISVSIECRRNLRDYIVSHEYSSGLTREEFSVYDPVANSLLCRLETSGYSYNRYTNLVMYPSYQTIGLIRDVWSPFSYQGYFNVLDDELNQWMSGYIFQRYRPQGFRLSIEYGGHVYIMENRLGSLITDIRDEQKPNYLLTRFQQTYTDPLTGSMKYAVKVFTNDLPDPIYMMALYAYDSIASKKKLKPKP</sequence>
<accession>A0A814E494</accession>
<organism evidence="1 2">
    <name type="scientific">Adineta ricciae</name>
    <name type="common">Rotifer</name>
    <dbReference type="NCBI Taxonomy" id="249248"/>
    <lineage>
        <taxon>Eukaryota</taxon>
        <taxon>Metazoa</taxon>
        <taxon>Spiralia</taxon>
        <taxon>Gnathifera</taxon>
        <taxon>Rotifera</taxon>
        <taxon>Eurotatoria</taxon>
        <taxon>Bdelloidea</taxon>
        <taxon>Adinetida</taxon>
        <taxon>Adinetidae</taxon>
        <taxon>Adineta</taxon>
    </lineage>
</organism>
<comment type="caution">
    <text evidence="1">The sequence shown here is derived from an EMBL/GenBank/DDBJ whole genome shotgun (WGS) entry which is preliminary data.</text>
</comment>
<evidence type="ECO:0000313" key="2">
    <source>
        <dbReference type="Proteomes" id="UP000663828"/>
    </source>
</evidence>
<proteinExistence type="predicted"/>